<dbReference type="STRING" id="13706.A0A1X2H251"/>
<dbReference type="InterPro" id="IPR024260">
    <property type="entry name" value="Vac7"/>
</dbReference>
<protein>
    <submittedName>
        <fullName evidence="3">Uncharacterized protein</fullName>
    </submittedName>
</protein>
<evidence type="ECO:0000256" key="2">
    <source>
        <dbReference type="SAM" id="Phobius"/>
    </source>
</evidence>
<evidence type="ECO:0000313" key="4">
    <source>
        <dbReference type="Proteomes" id="UP000242180"/>
    </source>
</evidence>
<feature type="transmembrane region" description="Helical" evidence="2">
    <location>
        <begin position="236"/>
        <end position="257"/>
    </location>
</feature>
<gene>
    <name evidence="3" type="ORF">BCR43DRAFT_445820</name>
</gene>
<name>A0A1X2H251_SYNRA</name>
<comment type="caution">
    <text evidence="3">The sequence shown here is derived from an EMBL/GenBank/DDBJ whole genome shotgun (WGS) entry which is preliminary data.</text>
</comment>
<dbReference type="InParanoid" id="A0A1X2H251"/>
<dbReference type="Pfam" id="PF12751">
    <property type="entry name" value="Vac7"/>
    <property type="match status" value="1"/>
</dbReference>
<reference evidence="3 4" key="1">
    <citation type="submission" date="2016-07" db="EMBL/GenBank/DDBJ databases">
        <title>Pervasive Adenine N6-methylation of Active Genes in Fungi.</title>
        <authorList>
            <consortium name="DOE Joint Genome Institute"/>
            <person name="Mondo S.J."/>
            <person name="Dannebaum R.O."/>
            <person name="Kuo R.C."/>
            <person name="Labutti K."/>
            <person name="Haridas S."/>
            <person name="Kuo A."/>
            <person name="Salamov A."/>
            <person name="Ahrendt S.R."/>
            <person name="Lipzen A."/>
            <person name="Sullivan W."/>
            <person name="Andreopoulos W.B."/>
            <person name="Clum A."/>
            <person name="Lindquist E."/>
            <person name="Daum C."/>
            <person name="Ramamoorthy G.K."/>
            <person name="Gryganskyi A."/>
            <person name="Culley D."/>
            <person name="Magnuson J.K."/>
            <person name="James T.Y."/>
            <person name="O'Malley M.A."/>
            <person name="Stajich J.E."/>
            <person name="Spatafora J.W."/>
            <person name="Visel A."/>
            <person name="Grigoriev I.V."/>
        </authorList>
    </citation>
    <scope>NUCLEOTIDE SEQUENCE [LARGE SCALE GENOMIC DNA]</scope>
    <source>
        <strain evidence="3 4">NRRL 2496</strain>
    </source>
</reference>
<sequence>MRTQSDRHVRSNPPQPHPSQKKSKRRPPPVNGAATPAEVFHRNLVDAVSNAEDSDENEHYVYSYGGADHPHNHHHQHPHHVPYYNDTTYTHPRQNSIQSHASSASAKRNPLSTNFLTDLFRSSSRRQPESLVDDEETARSHRHRPKLRNYVMDYRPKQQFNASTTWDNHRWYNKRDEPPPIHSLPTTPAALPTRRQRIYPGAYTDGYSSDDEGAPLMMRRSARSRRTDPKRSWPRMLRNVVLGMFIAVLFGILFLFYRATPLTDISVDMGRVLASDKELIFDLRVRARNPNWWTVRVAQADISMFAFSQVVPFSDRDDDPLHQGVDPAEFLGSFFRFDEPLSFAPAFMNGPVMASSQIRIKRPGADTSGNERWARIIRYPYGLVARGVLKYHPFPLSQLYPQSAVICDVARVDPHSGTISDDPDQSYCLKDGKLITR</sequence>
<feature type="region of interest" description="Disordered" evidence="1">
    <location>
        <begin position="61"/>
        <end position="144"/>
    </location>
</feature>
<dbReference type="OrthoDB" id="1204at2759"/>
<dbReference type="GO" id="GO:0000011">
    <property type="term" value="P:vacuole inheritance"/>
    <property type="evidence" value="ECO:0007669"/>
    <property type="project" value="TreeGrafter"/>
</dbReference>
<dbReference type="EMBL" id="MCGN01000010">
    <property type="protein sequence ID" value="ORY91887.1"/>
    <property type="molecule type" value="Genomic_DNA"/>
</dbReference>
<keyword evidence="2" id="KW-1133">Transmembrane helix</keyword>
<keyword evidence="4" id="KW-1185">Reference proteome</keyword>
<feature type="compositionally biased region" description="Basic residues" evidence="1">
    <location>
        <begin position="71"/>
        <end position="80"/>
    </location>
</feature>
<dbReference type="GO" id="GO:0010513">
    <property type="term" value="P:positive regulation of phosphatidylinositol biosynthetic process"/>
    <property type="evidence" value="ECO:0007669"/>
    <property type="project" value="TreeGrafter"/>
</dbReference>
<feature type="region of interest" description="Disordered" evidence="1">
    <location>
        <begin position="1"/>
        <end position="37"/>
    </location>
</feature>
<organism evidence="3 4">
    <name type="scientific">Syncephalastrum racemosum</name>
    <name type="common">Filamentous fungus</name>
    <dbReference type="NCBI Taxonomy" id="13706"/>
    <lineage>
        <taxon>Eukaryota</taxon>
        <taxon>Fungi</taxon>
        <taxon>Fungi incertae sedis</taxon>
        <taxon>Mucoromycota</taxon>
        <taxon>Mucoromycotina</taxon>
        <taxon>Mucoromycetes</taxon>
        <taxon>Mucorales</taxon>
        <taxon>Syncephalastraceae</taxon>
        <taxon>Syncephalastrum</taxon>
    </lineage>
</organism>
<accession>A0A1X2H251</accession>
<dbReference type="PANTHER" id="PTHR28258:SF1">
    <property type="entry name" value="VACUOLAR SEGREGATION PROTEIN 7"/>
    <property type="match status" value="1"/>
</dbReference>
<evidence type="ECO:0000256" key="1">
    <source>
        <dbReference type="SAM" id="MobiDB-lite"/>
    </source>
</evidence>
<keyword evidence="2" id="KW-0472">Membrane</keyword>
<dbReference type="GO" id="GO:1903778">
    <property type="term" value="P:protein localization to vacuolar membrane"/>
    <property type="evidence" value="ECO:0007669"/>
    <property type="project" value="TreeGrafter"/>
</dbReference>
<keyword evidence="2" id="KW-0812">Transmembrane</keyword>
<dbReference type="OMA" id="IYGIMES"/>
<dbReference type="PANTHER" id="PTHR28258">
    <property type="entry name" value="VACUOLAR SEGREGATION PROTEIN 7"/>
    <property type="match status" value="1"/>
</dbReference>
<dbReference type="Proteomes" id="UP000242180">
    <property type="component" value="Unassembled WGS sequence"/>
</dbReference>
<evidence type="ECO:0000313" key="3">
    <source>
        <dbReference type="EMBL" id="ORY91887.1"/>
    </source>
</evidence>
<proteinExistence type="predicted"/>
<dbReference type="GO" id="GO:0070772">
    <property type="term" value="C:PAS complex"/>
    <property type="evidence" value="ECO:0007669"/>
    <property type="project" value="TreeGrafter"/>
</dbReference>
<dbReference type="AlphaFoldDB" id="A0A1X2H251"/>
<feature type="compositionally biased region" description="Polar residues" evidence="1">
    <location>
        <begin position="85"/>
        <end position="122"/>
    </location>
</feature>
<dbReference type="GO" id="GO:0000329">
    <property type="term" value="C:fungal-type vacuole membrane"/>
    <property type="evidence" value="ECO:0007669"/>
    <property type="project" value="TreeGrafter"/>
</dbReference>